<evidence type="ECO:0000313" key="2">
    <source>
        <dbReference type="Proteomes" id="UP000030146"/>
    </source>
</evidence>
<dbReference type="Pfam" id="PF08713">
    <property type="entry name" value="DNA_alkylation"/>
    <property type="match status" value="1"/>
</dbReference>
<gene>
    <name evidence="1" type="ORF">HR15_00690</name>
</gene>
<sequence length="210" mass="24252">MNMKEISERILSIEHGFVHILDAAKEILSSSSEERSFAIASELFDHEAYQARMLATAILGYLAGTSEEALFFLKDRVSLDKDWRVQEMLAKAFDTFCKEQGYEKSLPVIREWLDSDNANVVRAVTEGLRIWTSRPFFKENPHIAIEWLSRHRGHESEYVRKSVGNALKDIGKKHKESVAEELRKWDLSDPLVLFTYKHASKHSGKDIKRQ</sequence>
<dbReference type="Gene3D" id="1.25.40.290">
    <property type="entry name" value="ARM repeat domains"/>
    <property type="match status" value="1"/>
</dbReference>
<dbReference type="Gene3D" id="1.10.1240.70">
    <property type="match status" value="1"/>
</dbReference>
<comment type="caution">
    <text evidence="1">The sequence shown here is derived from an EMBL/GenBank/DDBJ whole genome shotgun (WGS) entry which is preliminary data.</text>
</comment>
<reference evidence="1 2" key="1">
    <citation type="submission" date="2014-08" db="EMBL/GenBank/DDBJ databases">
        <title>Porphyromonas gulae strain:COT-052_OH3439 Genome sequencing.</title>
        <authorList>
            <person name="Wallis C."/>
            <person name="Deusch O."/>
            <person name="O'Flynn C."/>
            <person name="Davis I."/>
            <person name="Jospin G."/>
            <person name="Darling A.E."/>
            <person name="Coil D.A."/>
            <person name="Alexiev A."/>
            <person name="Horsfall A."/>
            <person name="Kirkwood N."/>
            <person name="Harris S."/>
            <person name="Eisen J.A."/>
        </authorList>
    </citation>
    <scope>NUCLEOTIDE SEQUENCE [LARGE SCALE GENOMIC DNA]</scope>
    <source>
        <strain evidence="2">COT-052 OH3439</strain>
    </source>
</reference>
<evidence type="ECO:0000313" key="1">
    <source>
        <dbReference type="EMBL" id="KGN94578.1"/>
    </source>
</evidence>
<dbReference type="Proteomes" id="UP000030146">
    <property type="component" value="Unassembled WGS sequence"/>
</dbReference>
<dbReference type="EMBL" id="JRAK01000011">
    <property type="protein sequence ID" value="KGN94578.1"/>
    <property type="molecule type" value="Genomic_DNA"/>
</dbReference>
<dbReference type="RefSeq" id="WP_039423062.1">
    <property type="nucleotide sequence ID" value="NZ_JASBZW010000032.1"/>
</dbReference>
<dbReference type="InterPro" id="IPR014825">
    <property type="entry name" value="DNA_alkylation"/>
</dbReference>
<keyword evidence="2" id="KW-1185">Reference proteome</keyword>
<accession>A0A0A2FUA2</accession>
<proteinExistence type="predicted"/>
<dbReference type="SUPFAM" id="SSF48371">
    <property type="entry name" value="ARM repeat"/>
    <property type="match status" value="1"/>
</dbReference>
<dbReference type="InterPro" id="IPR016024">
    <property type="entry name" value="ARM-type_fold"/>
</dbReference>
<organism evidence="1 2">
    <name type="scientific">Porphyromonas gulae</name>
    <dbReference type="NCBI Taxonomy" id="111105"/>
    <lineage>
        <taxon>Bacteria</taxon>
        <taxon>Pseudomonadati</taxon>
        <taxon>Bacteroidota</taxon>
        <taxon>Bacteroidia</taxon>
        <taxon>Bacteroidales</taxon>
        <taxon>Porphyromonadaceae</taxon>
        <taxon>Porphyromonas</taxon>
    </lineage>
</organism>
<protein>
    <submittedName>
        <fullName evidence="1">DNA alkylation repair enzyme</fullName>
    </submittedName>
</protein>
<dbReference type="AlphaFoldDB" id="A0A0A2FUA2"/>
<name>A0A0A2FUA2_9PORP</name>